<accession>A0A7W7AY85</accession>
<dbReference type="InterPro" id="IPR051683">
    <property type="entry name" value="Enoyl-CoA_Hydratase/Isomerase"/>
</dbReference>
<evidence type="ECO:0000313" key="2">
    <source>
        <dbReference type="EMBL" id="MBB4630567.1"/>
    </source>
</evidence>
<dbReference type="InterPro" id="IPR014748">
    <property type="entry name" value="Enoyl-CoA_hydra_C"/>
</dbReference>
<dbReference type="EMBL" id="JACHNZ010000001">
    <property type="protein sequence ID" value="MBB4630567.1"/>
    <property type="molecule type" value="Genomic_DNA"/>
</dbReference>
<protein>
    <submittedName>
        <fullName evidence="2">Methylglutaconyl-CoA hydratase</fullName>
        <ecNumber evidence="2">4.2.1.18</ecNumber>
    </submittedName>
</protein>
<dbReference type="GO" id="GO:0004490">
    <property type="term" value="F:methylglutaconyl-CoA hydratase activity"/>
    <property type="evidence" value="ECO:0007669"/>
    <property type="project" value="UniProtKB-EC"/>
</dbReference>
<comment type="similarity">
    <text evidence="1">Belongs to the enoyl-CoA hydratase/isomerase family.</text>
</comment>
<proteinExistence type="inferred from homology"/>
<dbReference type="PANTHER" id="PTHR42964:SF1">
    <property type="entry name" value="POLYKETIDE BIOSYNTHESIS ENOYL-COA HYDRATASE PKSH-RELATED"/>
    <property type="match status" value="1"/>
</dbReference>
<evidence type="ECO:0000313" key="3">
    <source>
        <dbReference type="Proteomes" id="UP000566324"/>
    </source>
</evidence>
<dbReference type="Pfam" id="PF00378">
    <property type="entry name" value="ECH_1"/>
    <property type="match status" value="1"/>
</dbReference>
<dbReference type="InterPro" id="IPR001753">
    <property type="entry name" value="Enoyl-CoA_hydra/iso"/>
</dbReference>
<keyword evidence="3" id="KW-1185">Reference proteome</keyword>
<dbReference type="PANTHER" id="PTHR42964">
    <property type="entry name" value="ENOYL-COA HYDRATASE"/>
    <property type="match status" value="1"/>
</dbReference>
<dbReference type="Gene3D" id="1.10.12.10">
    <property type="entry name" value="Lyase 2-enoyl-coa Hydratase, Chain A, domain 2"/>
    <property type="match status" value="1"/>
</dbReference>
<dbReference type="Gene3D" id="3.90.226.10">
    <property type="entry name" value="2-enoyl-CoA Hydratase, Chain A, domain 1"/>
    <property type="match status" value="1"/>
</dbReference>
<dbReference type="RefSeq" id="WP_184063670.1">
    <property type="nucleotide sequence ID" value="NZ_JACHNZ010000001.1"/>
</dbReference>
<name>A0A7W7AY85_9SPHN</name>
<dbReference type="Proteomes" id="UP000566324">
    <property type="component" value="Unassembled WGS sequence"/>
</dbReference>
<gene>
    <name evidence="2" type="ORF">GGQ98_000168</name>
</gene>
<dbReference type="InterPro" id="IPR029045">
    <property type="entry name" value="ClpP/crotonase-like_dom_sf"/>
</dbReference>
<keyword evidence="2" id="KW-0456">Lyase</keyword>
<reference evidence="2 3" key="1">
    <citation type="submission" date="2020-08" db="EMBL/GenBank/DDBJ databases">
        <title>Genomic Encyclopedia of Type Strains, Phase IV (KMG-IV): sequencing the most valuable type-strain genomes for metagenomic binning, comparative biology and taxonomic classification.</title>
        <authorList>
            <person name="Goeker M."/>
        </authorList>
    </citation>
    <scope>NUCLEOTIDE SEQUENCE [LARGE SCALE GENOMIC DNA]</scope>
    <source>
        <strain evidence="2 3">DSM 17328</strain>
    </source>
</reference>
<dbReference type="CDD" id="cd06558">
    <property type="entry name" value="crotonase-like"/>
    <property type="match status" value="1"/>
</dbReference>
<sequence>MNADNENVVLKVPTSDTLHFTLDENNVARVTLNRPERHNAFNAELIAALKGTFDAIAQMEGVRAVVLAGEGKSFSAGADLEYMRAAGGWSEAENIADGQRLSDMLASIAACPVPVIAIAKGNIFGGGVGLVACADMVVGIDGVKFRLSEVRLGLTPATISPFVIAAIGARQAKRWFTTAELFGLPEAREMGLVHVGVADLRAADAQVDAWVDAILEAAPGAVIDAKALVSDFAGREITADLRADSARRIAARRATEEAAEGLTAFLEKRRPYWMKTDA</sequence>
<evidence type="ECO:0000256" key="1">
    <source>
        <dbReference type="ARBA" id="ARBA00005254"/>
    </source>
</evidence>
<dbReference type="EC" id="4.2.1.18" evidence="2"/>
<organism evidence="2 3">
    <name type="scientific">Sphingosinicella soli</name>
    <dbReference type="NCBI Taxonomy" id="333708"/>
    <lineage>
        <taxon>Bacteria</taxon>
        <taxon>Pseudomonadati</taxon>
        <taxon>Pseudomonadota</taxon>
        <taxon>Alphaproteobacteria</taxon>
        <taxon>Sphingomonadales</taxon>
        <taxon>Sphingosinicellaceae</taxon>
        <taxon>Sphingosinicella</taxon>
    </lineage>
</organism>
<dbReference type="SUPFAM" id="SSF52096">
    <property type="entry name" value="ClpP/crotonase"/>
    <property type="match status" value="1"/>
</dbReference>
<comment type="caution">
    <text evidence="2">The sequence shown here is derived from an EMBL/GenBank/DDBJ whole genome shotgun (WGS) entry which is preliminary data.</text>
</comment>
<dbReference type="AlphaFoldDB" id="A0A7W7AY85"/>
<dbReference type="GO" id="GO:0008300">
    <property type="term" value="P:isoprenoid catabolic process"/>
    <property type="evidence" value="ECO:0007669"/>
    <property type="project" value="TreeGrafter"/>
</dbReference>